<keyword evidence="8 10" id="KW-1133">Transmembrane helix</keyword>
<accession>A0A9P3PDD8</accession>
<keyword evidence="5 10" id="KW-0812">Transmembrane</keyword>
<evidence type="ECO:0000313" key="11">
    <source>
        <dbReference type="EMBL" id="GLB33802.1"/>
    </source>
</evidence>
<reference evidence="11" key="1">
    <citation type="submission" date="2022-07" db="EMBL/GenBank/DDBJ databases">
        <title>The genome of Lyophyllum shimeji provides insight into the initial evolution of ectomycorrhizal fungal genome.</title>
        <authorList>
            <person name="Kobayashi Y."/>
            <person name="Shibata T."/>
            <person name="Hirakawa H."/>
            <person name="Shigenobu S."/>
            <person name="Nishiyama T."/>
            <person name="Yamada A."/>
            <person name="Hasebe M."/>
            <person name="Kawaguchi M."/>
        </authorList>
    </citation>
    <scope>NUCLEOTIDE SEQUENCE</scope>
    <source>
        <strain evidence="11">AT787</strain>
    </source>
</reference>
<proteinExistence type="inferred from homology"/>
<evidence type="ECO:0000313" key="12">
    <source>
        <dbReference type="Proteomes" id="UP001063166"/>
    </source>
</evidence>
<keyword evidence="7 10" id="KW-0256">Endoplasmic reticulum</keyword>
<name>A0A9P3PDD8_LYOSH</name>
<dbReference type="AlphaFoldDB" id="A0A9P3PDD8"/>
<evidence type="ECO:0000256" key="1">
    <source>
        <dbReference type="ARBA" id="ARBA00002791"/>
    </source>
</evidence>
<dbReference type="GO" id="GO:0008250">
    <property type="term" value="C:oligosaccharyltransferase complex"/>
    <property type="evidence" value="ECO:0007669"/>
    <property type="project" value="UniProtKB-UniRule"/>
</dbReference>
<gene>
    <name evidence="11" type="primary">OST1</name>
    <name evidence="11" type="ORF">LshimejAT787_0106860</name>
</gene>
<dbReference type="Pfam" id="PF04597">
    <property type="entry name" value="Ribophorin_I"/>
    <property type="match status" value="1"/>
</dbReference>
<evidence type="ECO:0000256" key="2">
    <source>
        <dbReference type="ARBA" id="ARBA00004115"/>
    </source>
</evidence>
<evidence type="ECO:0000256" key="10">
    <source>
        <dbReference type="RuleBase" id="RU361143"/>
    </source>
</evidence>
<dbReference type="Proteomes" id="UP001063166">
    <property type="component" value="Unassembled WGS sequence"/>
</dbReference>
<comment type="subunit">
    <text evidence="10">Component of the oligosaccharyltransferase (OST) complex.</text>
</comment>
<comment type="subcellular location">
    <subcellularLocation>
        <location evidence="2 10">Endoplasmic reticulum membrane</location>
        <topology evidence="2 10">Single-pass type I membrane protein</topology>
    </subcellularLocation>
</comment>
<evidence type="ECO:0000256" key="4">
    <source>
        <dbReference type="ARBA" id="ARBA00008905"/>
    </source>
</evidence>
<keyword evidence="6 10" id="KW-0732">Signal</keyword>
<organism evidence="11 12">
    <name type="scientific">Lyophyllum shimeji</name>
    <name type="common">Hon-shimeji</name>
    <name type="synonym">Tricholoma shimeji</name>
    <dbReference type="NCBI Taxonomy" id="47721"/>
    <lineage>
        <taxon>Eukaryota</taxon>
        <taxon>Fungi</taxon>
        <taxon>Dikarya</taxon>
        <taxon>Basidiomycota</taxon>
        <taxon>Agaricomycotina</taxon>
        <taxon>Agaricomycetes</taxon>
        <taxon>Agaricomycetidae</taxon>
        <taxon>Agaricales</taxon>
        <taxon>Tricholomatineae</taxon>
        <taxon>Lyophyllaceae</taxon>
        <taxon>Lyophyllum</taxon>
    </lineage>
</organism>
<evidence type="ECO:0000256" key="9">
    <source>
        <dbReference type="ARBA" id="ARBA00023136"/>
    </source>
</evidence>
<comment type="caution">
    <text evidence="11">The sequence shown here is derived from an EMBL/GenBank/DDBJ whole genome shotgun (WGS) entry which is preliminary data.</text>
</comment>
<keyword evidence="12" id="KW-1185">Reference proteome</keyword>
<dbReference type="PANTHER" id="PTHR21049:SF0">
    <property type="entry name" value="DOLICHYL-DIPHOSPHOOLIGOSACCHARIDE--PROTEIN GLYCOSYLTRANSFERASE SUBUNIT 1"/>
    <property type="match status" value="1"/>
</dbReference>
<evidence type="ECO:0000256" key="8">
    <source>
        <dbReference type="ARBA" id="ARBA00022989"/>
    </source>
</evidence>
<dbReference type="InterPro" id="IPR007676">
    <property type="entry name" value="Ribophorin_I"/>
</dbReference>
<feature type="transmembrane region" description="Helical" evidence="10">
    <location>
        <begin position="459"/>
        <end position="478"/>
    </location>
</feature>
<feature type="signal peptide" evidence="10">
    <location>
        <begin position="1"/>
        <end position="19"/>
    </location>
</feature>
<feature type="chain" id="PRO_5040541937" description="Dolichyl-diphosphooligosaccharide--protein glycosyltransferase subunit 1" evidence="10">
    <location>
        <begin position="20"/>
        <end position="488"/>
    </location>
</feature>
<dbReference type="GO" id="GO:0018279">
    <property type="term" value="P:protein N-linked glycosylation via asparagine"/>
    <property type="evidence" value="ECO:0007669"/>
    <property type="project" value="TreeGrafter"/>
</dbReference>
<evidence type="ECO:0000256" key="7">
    <source>
        <dbReference type="ARBA" id="ARBA00022824"/>
    </source>
</evidence>
<dbReference type="OrthoDB" id="310030at2759"/>
<keyword evidence="11" id="KW-0808">Transferase</keyword>
<protein>
    <recommendedName>
        <fullName evidence="10">Dolichyl-diphosphooligosaccharide--protein glycosyltransferase subunit 1</fullName>
    </recommendedName>
</protein>
<dbReference type="EMBL" id="BRPK01000001">
    <property type="protein sequence ID" value="GLB33802.1"/>
    <property type="molecule type" value="Genomic_DNA"/>
</dbReference>
<comment type="similarity">
    <text evidence="4 10">Belongs to the OST1 family.</text>
</comment>
<dbReference type="PANTHER" id="PTHR21049">
    <property type="entry name" value="RIBOPHORIN I"/>
    <property type="match status" value="1"/>
</dbReference>
<comment type="function">
    <text evidence="1 10">Subunit of the oligosaccharyl transferase (OST) complex that catalyzes the initial transfer of a defined glycan (Glc(3)Man(9)GlcNAc(2) in eukaryotes) from the lipid carrier dolichol-pyrophosphate to an asparagine residue within an Asn-X-Ser/Thr consensus motif in nascent polypeptide chains, the first step in protein N-glycosylation. N-glycosylation occurs cotranslationally and the complex associates with the Sec61 complex at the channel-forming translocon complex that mediates protein translocation across the endoplasmic reticulum (ER). All subunits are required for a maximal enzyme activity.</text>
</comment>
<dbReference type="GO" id="GO:0016740">
    <property type="term" value="F:transferase activity"/>
    <property type="evidence" value="ECO:0007669"/>
    <property type="project" value="UniProtKB-KW"/>
</dbReference>
<evidence type="ECO:0000256" key="3">
    <source>
        <dbReference type="ARBA" id="ARBA00004922"/>
    </source>
</evidence>
<keyword evidence="9 10" id="KW-0472">Membrane</keyword>
<sequence>MHWRTLPFLFLSLLAPSLASTSQSFENTAIVRTIELGGSVVHVTTTYAIKATQAGAKVYTIALGSEEKQKTSWLEVKVKGQQTPLAVSDQVLDTNRNFHLVDVTLPKPLAANATLNLVLETLQTHATWAWPEQASQKDDQALKYQTDLFVLSPYYTAVQRTKVKAHTPRVISYTTPENVQDFTLEAPVSKQGATVTYGPYHNIPPSTNDEFIKRHQQPVTVHYYHEQPVLEIMKLERAAEISHWGDNLNIQDNIVLYNAGPTLKGHFSRLEHQSQAYFKRPAPHALPALTLHLPAGIRNTYYYDLIGNVSTSRLRVAPSAPKNSHANRYSVLELRPRYPVLGGWNYTFTLGWDAPLSDSAVYDRSTGKYIVEVPVMTPIPGAVINNAEVSIILPEGAIDIEFTPPFPALTNRLSTHKTYLDSTGRPKLTFEYKDLTVMHAQSIFVSYRVPLAAHLRKPFVVGVAFFSLFALAIIGRRINLTLPKEKTL</sequence>
<evidence type="ECO:0000256" key="5">
    <source>
        <dbReference type="ARBA" id="ARBA00022692"/>
    </source>
</evidence>
<evidence type="ECO:0000256" key="6">
    <source>
        <dbReference type="ARBA" id="ARBA00022729"/>
    </source>
</evidence>
<comment type="pathway">
    <text evidence="3 10">Protein modification; protein glycosylation.</text>
</comment>